<dbReference type="AlphaFoldDB" id="A0A6J4U156"/>
<feature type="non-terminal residue" evidence="2">
    <location>
        <position position="51"/>
    </location>
</feature>
<accession>A0A6J4U156</accession>
<dbReference type="EMBL" id="CADCWF010000018">
    <property type="protein sequence ID" value="CAA9537217.1"/>
    <property type="molecule type" value="Genomic_DNA"/>
</dbReference>
<evidence type="ECO:0000313" key="2">
    <source>
        <dbReference type="EMBL" id="CAA9537217.1"/>
    </source>
</evidence>
<gene>
    <name evidence="2" type="ORF">AVDCRST_MAG59-436</name>
</gene>
<protein>
    <submittedName>
        <fullName evidence="2">Uncharacterized protein</fullName>
    </submittedName>
</protein>
<feature type="region of interest" description="Disordered" evidence="1">
    <location>
        <begin position="1"/>
        <end position="25"/>
    </location>
</feature>
<evidence type="ECO:0000256" key="1">
    <source>
        <dbReference type="SAM" id="MobiDB-lite"/>
    </source>
</evidence>
<proteinExistence type="predicted"/>
<organism evidence="2">
    <name type="scientific">uncultured Thermomicrobiales bacterium</name>
    <dbReference type="NCBI Taxonomy" id="1645740"/>
    <lineage>
        <taxon>Bacteria</taxon>
        <taxon>Pseudomonadati</taxon>
        <taxon>Thermomicrobiota</taxon>
        <taxon>Thermomicrobia</taxon>
        <taxon>Thermomicrobiales</taxon>
        <taxon>environmental samples</taxon>
    </lineage>
</organism>
<name>A0A6J4U156_9BACT</name>
<feature type="non-terminal residue" evidence="2">
    <location>
        <position position="1"/>
    </location>
</feature>
<reference evidence="2" key="1">
    <citation type="submission" date="2020-02" db="EMBL/GenBank/DDBJ databases">
        <authorList>
            <person name="Meier V. D."/>
        </authorList>
    </citation>
    <scope>NUCLEOTIDE SEQUENCE</scope>
    <source>
        <strain evidence="2">AVDCRST_MAG59</strain>
    </source>
</reference>
<sequence>GTHSESKGSLGVRADRLPRHPGRSRTISLRVRATPYGERHRGGRSFTSFRM</sequence>